<evidence type="ECO:0008006" key="4">
    <source>
        <dbReference type="Google" id="ProtNLM"/>
    </source>
</evidence>
<organism evidence="2 3">
    <name type="scientific">Streptomyces corchorusii</name>
    <name type="common">Streptomyces chibaensis</name>
    <dbReference type="NCBI Taxonomy" id="1903"/>
    <lineage>
        <taxon>Bacteria</taxon>
        <taxon>Bacillati</taxon>
        <taxon>Actinomycetota</taxon>
        <taxon>Actinomycetes</taxon>
        <taxon>Kitasatosporales</taxon>
        <taxon>Streptomycetaceae</taxon>
        <taxon>Streptomyces</taxon>
    </lineage>
</organism>
<dbReference type="EMBL" id="LMWP01000042">
    <property type="protein sequence ID" value="KUN18681.1"/>
    <property type="molecule type" value="Genomic_DNA"/>
</dbReference>
<feature type="region of interest" description="Disordered" evidence="1">
    <location>
        <begin position="1"/>
        <end position="25"/>
    </location>
</feature>
<dbReference type="InterPro" id="IPR011051">
    <property type="entry name" value="RmlC_Cupin_sf"/>
</dbReference>
<reference evidence="2 3" key="1">
    <citation type="submission" date="2015-10" db="EMBL/GenBank/DDBJ databases">
        <title>Draft genome sequence of Streptomyces corchorusii DSM 40340, type strain for the species Streptomyces corchorusii.</title>
        <authorList>
            <person name="Ruckert C."/>
            <person name="Winkler A."/>
            <person name="Kalinowski J."/>
            <person name="Kampfer P."/>
            <person name="Glaeser S."/>
        </authorList>
    </citation>
    <scope>NUCLEOTIDE SEQUENCE [LARGE SCALE GENOMIC DNA]</scope>
    <source>
        <strain evidence="2 3">DSM 40340</strain>
    </source>
</reference>
<keyword evidence="3" id="KW-1185">Reference proteome</keyword>
<dbReference type="SUPFAM" id="SSF51182">
    <property type="entry name" value="RmlC-like cupins"/>
    <property type="match status" value="1"/>
</dbReference>
<name>A0A101PW03_STRCK</name>
<comment type="caution">
    <text evidence="2">The sequence shown here is derived from an EMBL/GenBank/DDBJ whole genome shotgun (WGS) entry which is preliminary data.</text>
</comment>
<dbReference type="Proteomes" id="UP000053398">
    <property type="component" value="Unassembled WGS sequence"/>
</dbReference>
<accession>A0A101PW03</accession>
<proteinExistence type="predicted"/>
<protein>
    <recommendedName>
        <fullName evidence="4">Cupin</fullName>
    </recommendedName>
</protein>
<gene>
    <name evidence="2" type="ORF">AQJ11_33350</name>
</gene>
<evidence type="ECO:0000313" key="2">
    <source>
        <dbReference type="EMBL" id="KUN18681.1"/>
    </source>
</evidence>
<evidence type="ECO:0000256" key="1">
    <source>
        <dbReference type="SAM" id="MobiDB-lite"/>
    </source>
</evidence>
<dbReference type="AlphaFoldDB" id="A0A101PW03"/>
<dbReference type="RefSeq" id="WP_059265673.1">
    <property type="nucleotide sequence ID" value="NZ_KQ948365.1"/>
</dbReference>
<evidence type="ECO:0000313" key="3">
    <source>
        <dbReference type="Proteomes" id="UP000053398"/>
    </source>
</evidence>
<sequence>MTAAWDDLAARHRGSEPAVAPAPGGTDAVDALRAYTVMVRAARPFRAGTRFRALPDVRFLVEGGRIRTPGDLLPGPQDDTAERYASRLDARTGGKGRLLAVEQPLVLDHVLWAQVRDLVAPLWERIGHPVLPVVAELALGEGITDSDGLRREPAHSSLVWVLHGSVTVLPEHPQDGRALTAGTGELLHWPAGRPHTLRYGSRTLALRLLVPADARLLTEAVKDVVAGLLHERRGHDHVPCLPYPPADEEGGVPEIPELGEVARDLRQVTGEERLGRILRVLWARRVSAGALEPAPAPRASVTLAPEDRLRPASPVVRMPLDEEQAWIWAVDGHAFSLRGTLGERVLHLLRQPGAHTVAELCAEAGPGRQAQVAALLNKLHALRGVDVVGRTDTA</sequence>